<comment type="similarity">
    <text evidence="1">Belongs to the virb1 family.</text>
</comment>
<evidence type="ECO:0000256" key="2">
    <source>
        <dbReference type="SAM" id="SignalP"/>
    </source>
</evidence>
<keyword evidence="2" id="KW-0732">Signal</keyword>
<feature type="chain" id="PRO_5015580130" description="Transglycosylase SLT domain-containing protein" evidence="2">
    <location>
        <begin position="22"/>
        <end position="146"/>
    </location>
</feature>
<organism evidence="4 5">
    <name type="scientific">Phyllobacterium phragmitis</name>
    <dbReference type="NCBI Taxonomy" id="2670329"/>
    <lineage>
        <taxon>Bacteria</taxon>
        <taxon>Pseudomonadati</taxon>
        <taxon>Pseudomonadota</taxon>
        <taxon>Alphaproteobacteria</taxon>
        <taxon>Hyphomicrobiales</taxon>
        <taxon>Phyllobacteriaceae</taxon>
        <taxon>Phyllobacterium</taxon>
    </lineage>
</organism>
<comment type="caution">
    <text evidence="4">The sequence shown here is derived from an EMBL/GenBank/DDBJ whole genome shotgun (WGS) entry which is preliminary data.</text>
</comment>
<dbReference type="InterPro" id="IPR023346">
    <property type="entry name" value="Lysozyme-like_dom_sf"/>
</dbReference>
<evidence type="ECO:0000313" key="4">
    <source>
        <dbReference type="EMBL" id="PRD40603.1"/>
    </source>
</evidence>
<evidence type="ECO:0000313" key="5">
    <source>
        <dbReference type="Proteomes" id="UP000239434"/>
    </source>
</evidence>
<proteinExistence type="inferred from homology"/>
<dbReference type="Gene3D" id="1.10.530.10">
    <property type="match status" value="1"/>
</dbReference>
<dbReference type="EMBL" id="PVBR01000038">
    <property type="protein sequence ID" value="PRD40603.1"/>
    <property type="molecule type" value="Genomic_DNA"/>
</dbReference>
<accession>A0A2S9IJ87</accession>
<keyword evidence="5" id="KW-1185">Reference proteome</keyword>
<protein>
    <recommendedName>
        <fullName evidence="3">Transglycosylase SLT domain-containing protein</fullName>
    </recommendedName>
</protein>
<reference evidence="4 5" key="1">
    <citation type="submission" date="2018-02" db="EMBL/GenBank/DDBJ databases">
        <title>The draft genome of Phyllobacterium sp. 1N-3.</title>
        <authorList>
            <person name="Liu L."/>
            <person name="Li L."/>
            <person name="Zhang X."/>
            <person name="Wang T."/>
            <person name="Liang L."/>
        </authorList>
    </citation>
    <scope>NUCLEOTIDE SEQUENCE [LARGE SCALE GENOMIC DNA]</scope>
    <source>
        <strain evidence="4 5">1N-3</strain>
    </source>
</reference>
<name>A0A2S9IJ87_9HYPH</name>
<dbReference type="AlphaFoldDB" id="A0A2S9IJ87"/>
<dbReference type="RefSeq" id="WP_105745824.1">
    <property type="nucleotide sequence ID" value="NZ_PVBR01000038.1"/>
</dbReference>
<evidence type="ECO:0000256" key="1">
    <source>
        <dbReference type="ARBA" id="ARBA00009387"/>
    </source>
</evidence>
<feature type="domain" description="Transglycosylase SLT" evidence="3">
    <location>
        <begin position="41"/>
        <end position="97"/>
    </location>
</feature>
<evidence type="ECO:0000259" key="3">
    <source>
        <dbReference type="Pfam" id="PF01464"/>
    </source>
</evidence>
<dbReference type="InterPro" id="IPR008258">
    <property type="entry name" value="Transglycosylase_SLT_dom_1"/>
</dbReference>
<feature type="signal peptide" evidence="2">
    <location>
        <begin position="1"/>
        <end position="21"/>
    </location>
</feature>
<gene>
    <name evidence="4" type="ORF">C5748_26105</name>
</gene>
<sequence>MDRLILVMLGVIAAAPCAWPAAEPATVSVHQRLARWHKHVLEAARRFGVPPSWIYAVMDAESKGRTMLNGRPIISNAGAVGLMQVMPDTYRDMRLQYALPPFAMWTAFPSSDYYEGSVPCRGVRQSPWSFRARLGRESHGKVPRFQ</sequence>
<dbReference type="SUPFAM" id="SSF53955">
    <property type="entry name" value="Lysozyme-like"/>
    <property type="match status" value="1"/>
</dbReference>
<dbReference type="Pfam" id="PF01464">
    <property type="entry name" value="SLT"/>
    <property type="match status" value="1"/>
</dbReference>
<dbReference type="Proteomes" id="UP000239434">
    <property type="component" value="Unassembled WGS sequence"/>
</dbReference>